<dbReference type="GO" id="GO:0004816">
    <property type="term" value="F:asparagine-tRNA ligase activity"/>
    <property type="evidence" value="ECO:0007669"/>
    <property type="project" value="UniProtKB-EC"/>
</dbReference>
<dbReference type="EC" id="6.1.1.22" evidence="2"/>
<keyword evidence="10" id="KW-1185">Reference proteome</keyword>
<dbReference type="Proteomes" id="UP000095358">
    <property type="component" value="Unassembled WGS sequence"/>
</dbReference>
<feature type="domain" description="Aminoacyl-transfer RNA synthetases class-II family profile" evidence="8">
    <location>
        <begin position="139"/>
        <end position="481"/>
    </location>
</feature>
<keyword evidence="5" id="KW-0067">ATP-binding</keyword>
<evidence type="ECO:0000256" key="4">
    <source>
        <dbReference type="ARBA" id="ARBA00022741"/>
    </source>
</evidence>
<keyword evidence="4" id="KW-0547">Nucleotide-binding</keyword>
<reference evidence="10" key="1">
    <citation type="journal article" date="2016" name="Genome Announc.">
        <title>Genome sequences of three species of Hanseniaspora isolated from spontaneous wine fermentations.</title>
        <authorList>
            <person name="Sternes P.R."/>
            <person name="Lee D."/>
            <person name="Kutyna D.R."/>
            <person name="Borneman A.R."/>
        </authorList>
    </citation>
    <scope>NUCLEOTIDE SEQUENCE [LARGE SCALE GENOMIC DNA]</scope>
    <source>
        <strain evidence="10">AWRI3580</strain>
    </source>
</reference>
<comment type="similarity">
    <text evidence="1">Belongs to the class-II aminoacyl-tRNA synthetase family.</text>
</comment>
<dbReference type="PROSITE" id="PS50862">
    <property type="entry name" value="AA_TRNA_LIGASE_II"/>
    <property type="match status" value="1"/>
</dbReference>
<comment type="caution">
    <text evidence="9">The sequence shown here is derived from an EMBL/GenBank/DDBJ whole genome shotgun (WGS) entry which is preliminary data.</text>
</comment>
<dbReference type="EMBL" id="LPNN01000005">
    <property type="protein sequence ID" value="OEJ86897.1"/>
    <property type="molecule type" value="Genomic_DNA"/>
</dbReference>
<dbReference type="InterPro" id="IPR006195">
    <property type="entry name" value="aa-tRNA-synth_II"/>
</dbReference>
<protein>
    <recommendedName>
        <fullName evidence="2">asparagine--tRNA ligase</fullName>
        <ecNumber evidence="2">6.1.1.22</ecNumber>
    </recommendedName>
</protein>
<evidence type="ECO:0000256" key="5">
    <source>
        <dbReference type="ARBA" id="ARBA00022840"/>
    </source>
</evidence>
<dbReference type="PRINTS" id="PR01042">
    <property type="entry name" value="TRNASYNTHASP"/>
</dbReference>
<evidence type="ECO:0000256" key="3">
    <source>
        <dbReference type="ARBA" id="ARBA00022598"/>
    </source>
</evidence>
<evidence type="ECO:0000313" key="9">
    <source>
        <dbReference type="EMBL" id="OEJ86897.1"/>
    </source>
</evidence>
<dbReference type="GO" id="GO:0006421">
    <property type="term" value="P:asparaginyl-tRNA aminoacylation"/>
    <property type="evidence" value="ECO:0007669"/>
    <property type="project" value="InterPro"/>
</dbReference>
<keyword evidence="7" id="KW-0030">Aminoacyl-tRNA synthetase</keyword>
<accession>A0A1E5RJ34</accession>
<gene>
    <name evidence="9" type="ORF">AWRI3580_g2581</name>
</gene>
<dbReference type="GO" id="GO:0005739">
    <property type="term" value="C:mitochondrion"/>
    <property type="evidence" value="ECO:0007669"/>
    <property type="project" value="TreeGrafter"/>
</dbReference>
<dbReference type="VEuPathDB" id="FungiDB:AWRI3580_g2581"/>
<dbReference type="OrthoDB" id="43906at2759"/>
<sequence length="492" mass="57366">MANLKKVIDLIANNTHEANKLINIPAQGRIISKKQFKKVMFYNITDGANTIQITDTNGLLKYKNLKVDEVIKLNNYIVPSREDNKVKNEIYVNENSILEVTGPIDPEDYVFQSKQKKTLSYLRNFPQYKFQTAYLSNLLKFRSFVEMKILNHMVEEGFVKVAPPLITENDCENAGETFSVISTVKKHFFKPTKTQKENKIGGQSNLTVSTQLHLEVLNRSIQKVFTMTPCFRAEKSDTNRHLSEFWMLEAELSYVDKVEEVCDVTEKMIRSVISDLLKDNRGLSFISTYEPFEDTYDHIEQGDEAQVTRPQRLLKRWMQLDQSEWVRLDYSEAIELIQKQIQEKDGFFINESITWGDEICTEHEKWLATEHFKSPVFVLNYPKKCKPFYMKKQKDKEMRDTVANFDLLFPEIGEIVGGSLREDSYKLLIGEMQERNMNMAHMKWYTDLRLNGSVPHGGFGLGFERLIVHLYGLKNIKDAIPFYRSYNNTLKV</sequence>
<organism evidence="9 10">
    <name type="scientific">Hanseniaspora uvarum</name>
    <name type="common">Yeast</name>
    <name type="synonym">Kloeckera apiculata</name>
    <dbReference type="NCBI Taxonomy" id="29833"/>
    <lineage>
        <taxon>Eukaryota</taxon>
        <taxon>Fungi</taxon>
        <taxon>Dikarya</taxon>
        <taxon>Ascomycota</taxon>
        <taxon>Saccharomycotina</taxon>
        <taxon>Saccharomycetes</taxon>
        <taxon>Saccharomycodales</taxon>
        <taxon>Saccharomycodaceae</taxon>
        <taxon>Hanseniaspora</taxon>
    </lineage>
</organism>
<dbReference type="AlphaFoldDB" id="A0A1E5RJ34"/>
<dbReference type="InterPro" id="IPR045864">
    <property type="entry name" value="aa-tRNA-synth_II/BPL/LPL"/>
</dbReference>
<proteinExistence type="inferred from homology"/>
<keyword evidence="6" id="KW-0648">Protein biosynthesis</keyword>
<name>A0A1E5RJ34_HANUV</name>
<dbReference type="NCBIfam" id="TIGR00457">
    <property type="entry name" value="asnS"/>
    <property type="match status" value="1"/>
</dbReference>
<dbReference type="InterPro" id="IPR004522">
    <property type="entry name" value="Asn-tRNA-ligase"/>
</dbReference>
<evidence type="ECO:0000313" key="10">
    <source>
        <dbReference type="Proteomes" id="UP000095358"/>
    </source>
</evidence>
<evidence type="ECO:0000256" key="1">
    <source>
        <dbReference type="ARBA" id="ARBA00008226"/>
    </source>
</evidence>
<dbReference type="PANTHER" id="PTHR22594:SF34">
    <property type="entry name" value="ASPARAGINE--TRNA LIGASE, MITOCHONDRIAL-RELATED"/>
    <property type="match status" value="1"/>
</dbReference>
<evidence type="ECO:0000259" key="8">
    <source>
        <dbReference type="PROSITE" id="PS50862"/>
    </source>
</evidence>
<dbReference type="GO" id="GO:0005524">
    <property type="term" value="F:ATP binding"/>
    <property type="evidence" value="ECO:0007669"/>
    <property type="project" value="UniProtKB-KW"/>
</dbReference>
<dbReference type="STRING" id="29833.A0A1E5RJ34"/>
<dbReference type="Pfam" id="PF00152">
    <property type="entry name" value="tRNA-synt_2"/>
    <property type="match status" value="1"/>
</dbReference>
<dbReference type="InterPro" id="IPR002312">
    <property type="entry name" value="Asp/Asn-tRNA-synth_IIb"/>
</dbReference>
<evidence type="ECO:0000256" key="7">
    <source>
        <dbReference type="ARBA" id="ARBA00023146"/>
    </source>
</evidence>
<keyword evidence="3 9" id="KW-0436">Ligase</keyword>
<dbReference type="Gene3D" id="3.30.930.10">
    <property type="entry name" value="Bira Bifunctional Protein, Domain 2"/>
    <property type="match status" value="1"/>
</dbReference>
<dbReference type="InterPro" id="IPR004364">
    <property type="entry name" value="Aa-tRNA-synt_II"/>
</dbReference>
<dbReference type="PANTHER" id="PTHR22594">
    <property type="entry name" value="ASPARTYL/LYSYL-TRNA SYNTHETASE"/>
    <property type="match status" value="1"/>
</dbReference>
<evidence type="ECO:0000256" key="6">
    <source>
        <dbReference type="ARBA" id="ARBA00022917"/>
    </source>
</evidence>
<dbReference type="SUPFAM" id="SSF55681">
    <property type="entry name" value="Class II aaRS and biotin synthetases"/>
    <property type="match status" value="1"/>
</dbReference>
<evidence type="ECO:0000256" key="2">
    <source>
        <dbReference type="ARBA" id="ARBA00012816"/>
    </source>
</evidence>